<gene>
    <name evidence="1" type="ORF">RISK_003176</name>
</gene>
<keyword evidence="1" id="KW-0456">Lyase</keyword>
<dbReference type="Gene3D" id="1.50.10.20">
    <property type="match status" value="1"/>
</dbReference>
<protein>
    <submittedName>
        <fullName evidence="1">Pectate lyase</fullName>
    </submittedName>
</protein>
<dbReference type="GO" id="GO:0016829">
    <property type="term" value="F:lyase activity"/>
    <property type="evidence" value="ECO:0007669"/>
    <property type="project" value="UniProtKB-KW"/>
</dbReference>
<proteinExistence type="predicted"/>
<evidence type="ECO:0000313" key="2">
    <source>
        <dbReference type="Proteomes" id="UP000036367"/>
    </source>
</evidence>
<name>A0A0J1BE97_RHOIS</name>
<dbReference type="AlphaFoldDB" id="A0A0J1BE97"/>
<evidence type="ECO:0000313" key="1">
    <source>
        <dbReference type="EMBL" id="KLU04908.1"/>
    </source>
</evidence>
<organism evidence="1 2">
    <name type="scientific">Rhodopirellula islandica</name>
    <dbReference type="NCBI Taxonomy" id="595434"/>
    <lineage>
        <taxon>Bacteria</taxon>
        <taxon>Pseudomonadati</taxon>
        <taxon>Planctomycetota</taxon>
        <taxon>Planctomycetia</taxon>
        <taxon>Pirellulales</taxon>
        <taxon>Pirellulaceae</taxon>
        <taxon>Rhodopirellula</taxon>
    </lineage>
</organism>
<accession>A0A0J1BE97</accession>
<comment type="caution">
    <text evidence="1">The sequence shown here is derived from an EMBL/GenBank/DDBJ whole genome shotgun (WGS) entry which is preliminary data.</text>
</comment>
<dbReference type="EMBL" id="LECT01000025">
    <property type="protein sequence ID" value="KLU04908.1"/>
    <property type="molecule type" value="Genomic_DNA"/>
</dbReference>
<dbReference type="SUPFAM" id="SSF81853">
    <property type="entry name" value="Family 10 polysaccharide lyase"/>
    <property type="match status" value="1"/>
</dbReference>
<keyword evidence="2" id="KW-1185">Reference proteome</keyword>
<dbReference type="STRING" id="595434.RISK_003176"/>
<reference evidence="1" key="1">
    <citation type="submission" date="2015-05" db="EMBL/GenBank/DDBJ databases">
        <title>Permanent draft genome of Rhodopirellula islandicus K833.</title>
        <authorList>
            <person name="Kizina J."/>
            <person name="Richter M."/>
            <person name="Glockner F.O."/>
            <person name="Harder J."/>
        </authorList>
    </citation>
    <scope>NUCLEOTIDE SEQUENCE [LARGE SCALE GENOMIC DNA]</scope>
    <source>
        <strain evidence="1">K833</strain>
    </source>
</reference>
<dbReference type="Proteomes" id="UP000036367">
    <property type="component" value="Unassembled WGS sequence"/>
</dbReference>
<dbReference type="PATRIC" id="fig|595434.4.peg.3028"/>
<sequence length="509" mass="56664">MRCVCRQSLVCVVVALGWLGLGNLGTRSCVAEETPSHERVAASLARATKYMSTTVADHGGYAWVSSVDGKLSHGEGPCDQDRVWVQPPGTPAVGDAFLRSFVQTGDSVHLLAAFEVANALFDGQLASGGWGYSIDYSAEQRAQIPYRTGVRADAEKMAHTPEPGGWEIWRARKWKHNRTVLDDDTTSAALSFLLHLQEIMRESNQPASPTLARAINAALDSTRLSQYPIGAWSHHYDRLPSQSPSVSHYPILQASYPDEWSRTWTKDYEGCYMLNDNITQNMIRTMLLAWRVTGDDHFRDNAIRGGEFLLRAQMPEPQPAWAQQYDRQMHPVWDRKFEPPAIAGAESQTAIEVLMDLYEATQDARFLKPIEPAIAYLKTCLRPDGKLPRYSELKTNLPLYFNSDYELTNDDSEMPDHYAFVGASCLDSLERRCQRIREGKTKKAASIPANRIAGILAAQHADGGWREPGFVRDPEGRKVTPKEGVIQSATFVKNVGLLCDHLESAAANP</sequence>